<dbReference type="GeneID" id="59052679"/>
<dbReference type="AlphaFoldDB" id="A0A0P1APW7"/>
<evidence type="ECO:0000256" key="1">
    <source>
        <dbReference type="SAM" id="Phobius"/>
    </source>
</evidence>
<sequence>MWMTTVIRWIFTPSTLVASFPLTSCLISKILRKLRTSNNGDQTSFTHMRPLCARNPSTSGQDALTKLPHFKLLKLYKVVFVK</sequence>
<evidence type="ECO:0000313" key="3">
    <source>
        <dbReference type="Proteomes" id="UP000054928"/>
    </source>
</evidence>
<dbReference type="Proteomes" id="UP000054928">
    <property type="component" value="Unassembled WGS sequence"/>
</dbReference>
<evidence type="ECO:0000313" key="2">
    <source>
        <dbReference type="EMBL" id="CEG43477.1"/>
    </source>
</evidence>
<accession>A0A0P1APW7</accession>
<keyword evidence="3" id="KW-1185">Reference proteome</keyword>
<feature type="transmembrane region" description="Helical" evidence="1">
    <location>
        <begin position="6"/>
        <end position="27"/>
    </location>
</feature>
<keyword evidence="1" id="KW-0472">Membrane</keyword>
<dbReference type="EMBL" id="CCYD01000667">
    <property type="protein sequence ID" value="CEG43477.1"/>
    <property type="molecule type" value="Genomic_DNA"/>
</dbReference>
<reference evidence="3" key="1">
    <citation type="submission" date="2014-09" db="EMBL/GenBank/DDBJ databases">
        <authorList>
            <person name="Sharma Rahul"/>
            <person name="Thines Marco"/>
        </authorList>
    </citation>
    <scope>NUCLEOTIDE SEQUENCE [LARGE SCALE GENOMIC DNA]</scope>
</reference>
<name>A0A0P1APW7_PLAHL</name>
<keyword evidence="1" id="KW-0812">Transmembrane</keyword>
<organism evidence="2 3">
    <name type="scientific">Plasmopara halstedii</name>
    <name type="common">Downy mildew of sunflower</name>
    <dbReference type="NCBI Taxonomy" id="4781"/>
    <lineage>
        <taxon>Eukaryota</taxon>
        <taxon>Sar</taxon>
        <taxon>Stramenopiles</taxon>
        <taxon>Oomycota</taxon>
        <taxon>Peronosporomycetes</taxon>
        <taxon>Peronosporales</taxon>
        <taxon>Peronosporaceae</taxon>
        <taxon>Plasmopara</taxon>
    </lineage>
</organism>
<proteinExistence type="predicted"/>
<dbReference type="RefSeq" id="XP_036263267.1">
    <property type="nucleotide sequence ID" value="XM_036407576.1"/>
</dbReference>
<protein>
    <submittedName>
        <fullName evidence="2">Uncharacterized protein</fullName>
    </submittedName>
</protein>
<keyword evidence="1" id="KW-1133">Transmembrane helix</keyword>